<dbReference type="EMBL" id="BQNB010013398">
    <property type="protein sequence ID" value="GJT15464.1"/>
    <property type="molecule type" value="Genomic_DNA"/>
</dbReference>
<reference evidence="1" key="2">
    <citation type="submission" date="2022-01" db="EMBL/GenBank/DDBJ databases">
        <authorList>
            <person name="Yamashiro T."/>
            <person name="Shiraishi A."/>
            <person name="Satake H."/>
            <person name="Nakayama K."/>
        </authorList>
    </citation>
    <scope>NUCLEOTIDE SEQUENCE</scope>
</reference>
<evidence type="ECO:0000313" key="1">
    <source>
        <dbReference type="EMBL" id="GJT15464.1"/>
    </source>
</evidence>
<sequence length="184" mass="20419">MSWEGIDNQSESLLARCCRGRQVHVELKVPLVGLMEGSVDLNIRRVLGLVPLRARTHVLETVGIPASASRFGPALAFHLVSQEVLISWPSASVPRSRSAWLRLESLLTLTAFLHQESVITAYIRDGRLRSRVFMTCCYSWNVRTVSELCMFSESFFFGDLKRCGGSLGAWSSPTFLSPFIGTPG</sequence>
<keyword evidence="2" id="KW-1185">Reference proteome</keyword>
<comment type="caution">
    <text evidence="1">The sequence shown here is derived from an EMBL/GenBank/DDBJ whole genome shotgun (WGS) entry which is preliminary data.</text>
</comment>
<organism evidence="1 2">
    <name type="scientific">Tanacetum coccineum</name>
    <dbReference type="NCBI Taxonomy" id="301880"/>
    <lineage>
        <taxon>Eukaryota</taxon>
        <taxon>Viridiplantae</taxon>
        <taxon>Streptophyta</taxon>
        <taxon>Embryophyta</taxon>
        <taxon>Tracheophyta</taxon>
        <taxon>Spermatophyta</taxon>
        <taxon>Magnoliopsida</taxon>
        <taxon>eudicotyledons</taxon>
        <taxon>Gunneridae</taxon>
        <taxon>Pentapetalae</taxon>
        <taxon>asterids</taxon>
        <taxon>campanulids</taxon>
        <taxon>Asterales</taxon>
        <taxon>Asteraceae</taxon>
        <taxon>Asteroideae</taxon>
        <taxon>Anthemideae</taxon>
        <taxon>Anthemidinae</taxon>
        <taxon>Tanacetum</taxon>
    </lineage>
</organism>
<reference evidence="1" key="1">
    <citation type="journal article" date="2022" name="Int. J. Mol. Sci.">
        <title>Draft Genome of Tanacetum Coccineum: Genomic Comparison of Closely Related Tanacetum-Family Plants.</title>
        <authorList>
            <person name="Yamashiro T."/>
            <person name="Shiraishi A."/>
            <person name="Nakayama K."/>
            <person name="Satake H."/>
        </authorList>
    </citation>
    <scope>NUCLEOTIDE SEQUENCE</scope>
</reference>
<protein>
    <submittedName>
        <fullName evidence="1">Uncharacterized protein</fullName>
    </submittedName>
</protein>
<name>A0ABQ5BQ17_9ASTR</name>
<evidence type="ECO:0000313" key="2">
    <source>
        <dbReference type="Proteomes" id="UP001151760"/>
    </source>
</evidence>
<dbReference type="Proteomes" id="UP001151760">
    <property type="component" value="Unassembled WGS sequence"/>
</dbReference>
<accession>A0ABQ5BQ17</accession>
<gene>
    <name evidence="1" type="ORF">Tco_0874170</name>
</gene>
<proteinExistence type="predicted"/>